<keyword evidence="5 7" id="KW-0472">Membrane</keyword>
<dbReference type="Pfam" id="PF07690">
    <property type="entry name" value="MFS_1"/>
    <property type="match status" value="1"/>
</dbReference>
<feature type="transmembrane region" description="Helical" evidence="7">
    <location>
        <begin position="180"/>
        <end position="200"/>
    </location>
</feature>
<evidence type="ECO:0000256" key="7">
    <source>
        <dbReference type="SAM" id="Phobius"/>
    </source>
</evidence>
<dbReference type="InterPro" id="IPR020846">
    <property type="entry name" value="MFS_dom"/>
</dbReference>
<dbReference type="GO" id="GO:0016020">
    <property type="term" value="C:membrane"/>
    <property type="evidence" value="ECO:0007669"/>
    <property type="project" value="UniProtKB-SubCell"/>
</dbReference>
<evidence type="ECO:0000313" key="9">
    <source>
        <dbReference type="EMBL" id="OHE91857.1"/>
    </source>
</evidence>
<keyword evidence="4 7" id="KW-1133">Transmembrane helix</keyword>
<dbReference type="Gene3D" id="1.20.1250.20">
    <property type="entry name" value="MFS general substrate transporter like domains"/>
    <property type="match status" value="2"/>
</dbReference>
<feature type="transmembrane region" description="Helical" evidence="7">
    <location>
        <begin position="349"/>
        <end position="368"/>
    </location>
</feature>
<dbReference type="RefSeq" id="XP_022469029.1">
    <property type="nucleotide sequence ID" value="XM_022624483.1"/>
</dbReference>
<dbReference type="GeneID" id="34565993"/>
<protein>
    <submittedName>
        <fullName evidence="9">Pantothenate transporter liz1</fullName>
    </submittedName>
</protein>
<feature type="transmembrane region" description="Helical" evidence="7">
    <location>
        <begin position="374"/>
        <end position="394"/>
    </location>
</feature>
<feature type="transmembrane region" description="Helical" evidence="7">
    <location>
        <begin position="118"/>
        <end position="138"/>
    </location>
</feature>
<dbReference type="SUPFAM" id="SSF103473">
    <property type="entry name" value="MFS general substrate transporter"/>
    <property type="match status" value="1"/>
</dbReference>
<dbReference type="OrthoDB" id="3639251at2759"/>
<comment type="subcellular location">
    <subcellularLocation>
        <location evidence="1">Membrane</location>
        <topology evidence="1">Multi-pass membrane protein</topology>
    </subcellularLocation>
</comment>
<organism evidence="9 10">
    <name type="scientific">Colletotrichum orchidophilum</name>
    <dbReference type="NCBI Taxonomy" id="1209926"/>
    <lineage>
        <taxon>Eukaryota</taxon>
        <taxon>Fungi</taxon>
        <taxon>Dikarya</taxon>
        <taxon>Ascomycota</taxon>
        <taxon>Pezizomycotina</taxon>
        <taxon>Sordariomycetes</taxon>
        <taxon>Hypocreomycetidae</taxon>
        <taxon>Glomerellales</taxon>
        <taxon>Glomerellaceae</taxon>
        <taxon>Colletotrichum</taxon>
    </lineage>
</organism>
<evidence type="ECO:0000313" key="10">
    <source>
        <dbReference type="Proteomes" id="UP000176998"/>
    </source>
</evidence>
<feature type="transmembrane region" description="Helical" evidence="7">
    <location>
        <begin position="406"/>
        <end position="427"/>
    </location>
</feature>
<evidence type="ECO:0000259" key="8">
    <source>
        <dbReference type="PROSITE" id="PS50850"/>
    </source>
</evidence>
<dbReference type="EMBL" id="MJBS01000168">
    <property type="protein sequence ID" value="OHE91857.1"/>
    <property type="molecule type" value="Genomic_DNA"/>
</dbReference>
<dbReference type="AlphaFoldDB" id="A0A1G4ARQ7"/>
<comment type="similarity">
    <text evidence="6">Belongs to the major facilitator superfamily. Allantoate permease family.</text>
</comment>
<feature type="domain" description="Major facilitator superfamily (MFS) profile" evidence="8">
    <location>
        <begin position="52"/>
        <end position="463"/>
    </location>
</feature>
<dbReference type="GO" id="GO:0022857">
    <property type="term" value="F:transmembrane transporter activity"/>
    <property type="evidence" value="ECO:0007669"/>
    <property type="project" value="InterPro"/>
</dbReference>
<proteinExistence type="inferred from homology"/>
<evidence type="ECO:0000256" key="1">
    <source>
        <dbReference type="ARBA" id="ARBA00004141"/>
    </source>
</evidence>
<evidence type="ECO:0000256" key="4">
    <source>
        <dbReference type="ARBA" id="ARBA00022989"/>
    </source>
</evidence>
<sequence length="476" mass="54220">MDSENGSRRGEGKILEPQEISSSKWDLLQGVIWDGPRPKEEQRLVQRLDFFVLSWATFGYFVRLLDSSNITNAYVSGMKEDLDFQGNEYNLLQTFFTCGYLVGQIPSQFLLTRIRPSIYLPMAELLWTIVTFCFAAVQDVRQVFALRFLLGFLESPFAVGVLTIMGSWYTPRELSKRISIFYSASYAASMFSGYLQAAIYKGLNGTSDLPGWRWLFIFCGLISIWAPIWGFFAVPDNPHITRARWMRQGEQARHIMRMEAIDRRKPEPLTKARVLAIFTNWPIYVFTFALICHCVVTQPLNYFSVWLKSLNRFTVYQINLFPTAAQAVGLVTTLLYAWVSDGLGMRWQILLVPAMINLIGMAMVAAEASYALTFVGYVINAASWGFWPVLYAWAIEIMHKNMEERAIVIGVAQTLGQAFIAWVPVVILDVGKYAPSFHMGFSVMCGVSVLELSSIFLIRYFEKREEAKIEQASTSE</sequence>
<dbReference type="InterPro" id="IPR011701">
    <property type="entry name" value="MFS"/>
</dbReference>
<feature type="transmembrane region" description="Helical" evidence="7">
    <location>
        <begin position="144"/>
        <end position="168"/>
    </location>
</feature>
<keyword evidence="3 7" id="KW-0812">Transmembrane</keyword>
<feature type="transmembrane region" description="Helical" evidence="7">
    <location>
        <begin position="316"/>
        <end position="337"/>
    </location>
</feature>
<accession>A0A1G4ARQ7</accession>
<dbReference type="InterPro" id="IPR036259">
    <property type="entry name" value="MFS_trans_sf"/>
</dbReference>
<dbReference type="PANTHER" id="PTHR43791">
    <property type="entry name" value="PERMEASE-RELATED"/>
    <property type="match status" value="1"/>
</dbReference>
<feature type="transmembrane region" description="Helical" evidence="7">
    <location>
        <begin position="439"/>
        <end position="461"/>
    </location>
</feature>
<dbReference type="PROSITE" id="PS50850">
    <property type="entry name" value="MFS"/>
    <property type="match status" value="1"/>
</dbReference>
<evidence type="ECO:0000256" key="5">
    <source>
        <dbReference type="ARBA" id="ARBA00023136"/>
    </source>
</evidence>
<feature type="transmembrane region" description="Helical" evidence="7">
    <location>
        <begin position="212"/>
        <end position="234"/>
    </location>
</feature>
<comment type="caution">
    <text evidence="9">The sequence shown here is derived from an EMBL/GenBank/DDBJ whole genome shotgun (WGS) entry which is preliminary data.</text>
</comment>
<reference evidence="9 10" key="1">
    <citation type="submission" date="2016-09" db="EMBL/GenBank/DDBJ databases">
        <authorList>
            <person name="Capua I."/>
            <person name="De Benedictis P."/>
            <person name="Joannis T."/>
            <person name="Lombin L.H."/>
            <person name="Cattoli G."/>
        </authorList>
    </citation>
    <scope>NUCLEOTIDE SEQUENCE [LARGE SCALE GENOMIC DNA]</scope>
    <source>
        <strain evidence="9 10">IMI 309357</strain>
    </source>
</reference>
<gene>
    <name evidence="9" type="ORF">CORC01_12865</name>
</gene>
<name>A0A1G4ARQ7_9PEZI</name>
<feature type="transmembrane region" description="Helical" evidence="7">
    <location>
        <begin position="274"/>
        <end position="296"/>
    </location>
</feature>
<dbReference type="PANTHER" id="PTHR43791:SF43">
    <property type="entry name" value="MAJOR FACILITATOR SUPERFAMILY (MFS) PROFILE DOMAIN-CONTAINING PROTEIN"/>
    <property type="match status" value="1"/>
</dbReference>
<dbReference type="FunFam" id="1.20.1250.20:FF:000065">
    <property type="entry name" value="Putative MFS pantothenate transporter"/>
    <property type="match status" value="1"/>
</dbReference>
<evidence type="ECO:0000256" key="6">
    <source>
        <dbReference type="ARBA" id="ARBA00037968"/>
    </source>
</evidence>
<evidence type="ECO:0000256" key="3">
    <source>
        <dbReference type="ARBA" id="ARBA00022692"/>
    </source>
</evidence>
<keyword evidence="10" id="KW-1185">Reference proteome</keyword>
<evidence type="ECO:0000256" key="2">
    <source>
        <dbReference type="ARBA" id="ARBA00022448"/>
    </source>
</evidence>
<dbReference type="Proteomes" id="UP000176998">
    <property type="component" value="Unassembled WGS sequence"/>
</dbReference>
<keyword evidence="2" id="KW-0813">Transport</keyword>